<proteinExistence type="predicted"/>
<evidence type="ECO:0000313" key="3">
    <source>
        <dbReference type="Proteomes" id="UP001472677"/>
    </source>
</evidence>
<evidence type="ECO:0000313" key="2">
    <source>
        <dbReference type="EMBL" id="KAK8567302.1"/>
    </source>
</evidence>
<keyword evidence="1" id="KW-0472">Membrane</keyword>
<reference evidence="2 3" key="1">
    <citation type="journal article" date="2024" name="G3 (Bethesda)">
        <title>Genome assembly of Hibiscus sabdariffa L. provides insights into metabolisms of medicinal natural products.</title>
        <authorList>
            <person name="Kim T."/>
        </authorList>
    </citation>
    <scope>NUCLEOTIDE SEQUENCE [LARGE SCALE GENOMIC DNA]</scope>
    <source>
        <strain evidence="2">TK-2024</strain>
        <tissue evidence="2">Old leaves</tissue>
    </source>
</reference>
<comment type="caution">
    <text evidence="2">The sequence shown here is derived from an EMBL/GenBank/DDBJ whole genome shotgun (WGS) entry which is preliminary data.</text>
</comment>
<sequence length="94" mass="10413">MIAPSSLPARFSIKFSFSMSFILVSIFEYVLYFCSEENSDELSYCDTVGSTGIFTFLDWLNGSTVSSLNLSSNTLTSWPSPPTSTIIVSSILWE</sequence>
<name>A0ABR2EWI8_9ROSI</name>
<gene>
    <name evidence="2" type="ORF">V6N12_005898</name>
</gene>
<protein>
    <submittedName>
        <fullName evidence="2">Uncharacterized protein</fullName>
    </submittedName>
</protein>
<accession>A0ABR2EWI8</accession>
<keyword evidence="3" id="KW-1185">Reference proteome</keyword>
<evidence type="ECO:0000256" key="1">
    <source>
        <dbReference type="SAM" id="Phobius"/>
    </source>
</evidence>
<dbReference type="Proteomes" id="UP001472677">
    <property type="component" value="Unassembled WGS sequence"/>
</dbReference>
<organism evidence="2 3">
    <name type="scientific">Hibiscus sabdariffa</name>
    <name type="common">roselle</name>
    <dbReference type="NCBI Taxonomy" id="183260"/>
    <lineage>
        <taxon>Eukaryota</taxon>
        <taxon>Viridiplantae</taxon>
        <taxon>Streptophyta</taxon>
        <taxon>Embryophyta</taxon>
        <taxon>Tracheophyta</taxon>
        <taxon>Spermatophyta</taxon>
        <taxon>Magnoliopsida</taxon>
        <taxon>eudicotyledons</taxon>
        <taxon>Gunneridae</taxon>
        <taxon>Pentapetalae</taxon>
        <taxon>rosids</taxon>
        <taxon>malvids</taxon>
        <taxon>Malvales</taxon>
        <taxon>Malvaceae</taxon>
        <taxon>Malvoideae</taxon>
        <taxon>Hibiscus</taxon>
    </lineage>
</organism>
<dbReference type="EMBL" id="JBBPBM010000009">
    <property type="protein sequence ID" value="KAK8567302.1"/>
    <property type="molecule type" value="Genomic_DNA"/>
</dbReference>
<keyword evidence="1" id="KW-1133">Transmembrane helix</keyword>
<keyword evidence="1" id="KW-0812">Transmembrane</keyword>
<feature type="transmembrane region" description="Helical" evidence="1">
    <location>
        <begin position="12"/>
        <end position="32"/>
    </location>
</feature>